<evidence type="ECO:0000313" key="4">
    <source>
        <dbReference type="EMBL" id="PMD19984.1"/>
    </source>
</evidence>
<dbReference type="InterPro" id="IPR056884">
    <property type="entry name" value="NPHP3-like_N"/>
</dbReference>
<dbReference type="InterPro" id="IPR056693">
    <property type="entry name" value="DUF7791"/>
</dbReference>
<sequence length="438" mass="50600">MKFLCEDRRTGTLLSEWAGQQKIIIASHIFWSAGTPIQKSQGGLLRALLFQIIVHAPDLIPLVCPARWSDDSLVSHYDLEPLGHSELFQAFENMAKIDELPAKFCLFIDGLDEYDGDHADIIRNIKNLAQSPHIKLCVSSRPWTVFVDAFDRLQWKLYVQDLTRADIRLYIKDNLEEDPRFRELKEREAIGSERLFQQIIEKAQGVFLWVYLVVRSLLRGLTNSDDMSDLELRLSKLPGHLESYFKHMLNTIEDVYQQQTARTFRIMLCASSSLPLIALHFIDQERQDPNYALRRETRLVSVQELMEIVVLKTRQLNARCKDLLEVTLDPREHLLFRYKVGFLHRTVVDFLHTGDVADLIAYLAQVKALPVDFDYTLKPALLHYLIFGTMQHAKGVETTRESAKVEVLDELDRTITGISRGISLSKRYCSRYPLEVPD</sequence>
<reference evidence="4 5" key="1">
    <citation type="submission" date="2016-05" db="EMBL/GenBank/DDBJ databases">
        <title>A degradative enzymes factory behind the ericoid mycorrhizal symbiosis.</title>
        <authorList>
            <consortium name="DOE Joint Genome Institute"/>
            <person name="Martino E."/>
            <person name="Morin E."/>
            <person name="Grelet G."/>
            <person name="Kuo A."/>
            <person name="Kohler A."/>
            <person name="Daghino S."/>
            <person name="Barry K."/>
            <person name="Choi C."/>
            <person name="Cichocki N."/>
            <person name="Clum A."/>
            <person name="Copeland A."/>
            <person name="Hainaut M."/>
            <person name="Haridas S."/>
            <person name="Labutti K."/>
            <person name="Lindquist E."/>
            <person name="Lipzen A."/>
            <person name="Khouja H.-R."/>
            <person name="Murat C."/>
            <person name="Ohm R."/>
            <person name="Olson A."/>
            <person name="Spatafora J."/>
            <person name="Veneault-Fourrey C."/>
            <person name="Henrissat B."/>
            <person name="Grigoriev I."/>
            <person name="Martin F."/>
            <person name="Perotto S."/>
        </authorList>
    </citation>
    <scope>NUCLEOTIDE SEQUENCE [LARGE SCALE GENOMIC DNA]</scope>
    <source>
        <strain evidence="4 5">UAMH 7357</strain>
    </source>
</reference>
<feature type="domain" description="DUF7791" evidence="3">
    <location>
        <begin position="252"/>
        <end position="361"/>
    </location>
</feature>
<evidence type="ECO:0000259" key="2">
    <source>
        <dbReference type="Pfam" id="PF24883"/>
    </source>
</evidence>
<dbReference type="PANTHER" id="PTHR10039">
    <property type="entry name" value="AMELOGENIN"/>
    <property type="match status" value="1"/>
</dbReference>
<evidence type="ECO:0000259" key="3">
    <source>
        <dbReference type="Pfam" id="PF25053"/>
    </source>
</evidence>
<dbReference type="OrthoDB" id="443402at2759"/>
<feature type="domain" description="Nephrocystin 3-like N-terminal" evidence="2">
    <location>
        <begin position="26"/>
        <end position="141"/>
    </location>
</feature>
<gene>
    <name evidence="4" type="ORF">NA56DRAFT_723822</name>
</gene>
<dbReference type="Proteomes" id="UP000235672">
    <property type="component" value="Unassembled WGS sequence"/>
</dbReference>
<accession>A0A2J6Q198</accession>
<keyword evidence="5" id="KW-1185">Reference proteome</keyword>
<dbReference type="Pfam" id="PF24883">
    <property type="entry name" value="NPHP3_N"/>
    <property type="match status" value="1"/>
</dbReference>
<evidence type="ECO:0008006" key="6">
    <source>
        <dbReference type="Google" id="ProtNLM"/>
    </source>
</evidence>
<dbReference type="PANTHER" id="PTHR10039:SF5">
    <property type="entry name" value="NACHT DOMAIN-CONTAINING PROTEIN"/>
    <property type="match status" value="1"/>
</dbReference>
<proteinExistence type="predicted"/>
<dbReference type="EMBL" id="KZ613487">
    <property type="protein sequence ID" value="PMD19984.1"/>
    <property type="molecule type" value="Genomic_DNA"/>
</dbReference>
<dbReference type="AlphaFoldDB" id="A0A2J6Q198"/>
<dbReference type="Pfam" id="PF25053">
    <property type="entry name" value="DUF7791"/>
    <property type="match status" value="1"/>
</dbReference>
<dbReference type="STRING" id="1745343.A0A2J6Q198"/>
<protein>
    <recommendedName>
        <fullName evidence="6">NACHT domain-containing protein</fullName>
    </recommendedName>
</protein>
<name>A0A2J6Q198_9HELO</name>
<organism evidence="4 5">
    <name type="scientific">Hyaloscypha hepaticicola</name>
    <dbReference type="NCBI Taxonomy" id="2082293"/>
    <lineage>
        <taxon>Eukaryota</taxon>
        <taxon>Fungi</taxon>
        <taxon>Dikarya</taxon>
        <taxon>Ascomycota</taxon>
        <taxon>Pezizomycotina</taxon>
        <taxon>Leotiomycetes</taxon>
        <taxon>Helotiales</taxon>
        <taxon>Hyaloscyphaceae</taxon>
        <taxon>Hyaloscypha</taxon>
    </lineage>
</organism>
<evidence type="ECO:0000313" key="5">
    <source>
        <dbReference type="Proteomes" id="UP000235672"/>
    </source>
</evidence>
<evidence type="ECO:0000256" key="1">
    <source>
        <dbReference type="ARBA" id="ARBA00022737"/>
    </source>
</evidence>
<keyword evidence="1" id="KW-0677">Repeat</keyword>